<keyword evidence="6" id="KW-0809">Transit peptide</keyword>
<evidence type="ECO:0000256" key="3">
    <source>
        <dbReference type="ARBA" id="ARBA00022528"/>
    </source>
</evidence>
<feature type="compositionally biased region" description="Polar residues" evidence="9">
    <location>
        <begin position="74"/>
        <end position="84"/>
    </location>
</feature>
<evidence type="ECO:0000256" key="4">
    <source>
        <dbReference type="ARBA" id="ARBA00022640"/>
    </source>
</evidence>
<comment type="subcellular location">
    <subcellularLocation>
        <location evidence="1">Plastid</location>
        <location evidence="1">Chloroplast</location>
    </subcellularLocation>
</comment>
<evidence type="ECO:0000313" key="12">
    <source>
        <dbReference type="Proteomes" id="UP001159364"/>
    </source>
</evidence>
<dbReference type="GO" id="GO:0009507">
    <property type="term" value="C:chloroplast"/>
    <property type="evidence" value="ECO:0007669"/>
    <property type="project" value="UniProtKB-SubCell"/>
</dbReference>
<sequence length="524" mass="58268">MLQIGSKLPPQNLNLFQVKGDSPKCHQSSFAPVARYSSSSSSSSSLATSQPVKHVSSKSSSTELTKQHLDKLFQKQSPQSSQPDTLPVPKVSGNGSFANRGRALLEGLSLARIWPEMKAAEEMSPRHMNRLQSLLSKTPEYSPRNNLGSRWREYHGCNDWSGLLDPLDENLRREMVRYGEFVQAAYHCFHTNPAMSTDEHPLPHLVALPERSYRVTKNLYGTSSVGLPKWVDTLAPDLSWVTQRSSWMGYVAVCEDRQEIQRMGRRDIVIALRGTSTCLEWAENVRAQLVEYLYPEDMDYDQGESKVQCGFLSLYKTRGARVPSLSESVVEEVKRLVELYKGEALSITVTGHSLGAALALLAGDELSTCSPYMPPIAVFSFGGPRVGNKGFANQINAKNVKVLRIVNNQDVITRVPGLPMVDDYITPLAYTHVGAELRVDTKMSPYLKPNADVACCHDLEAYLHLVDGFFASNCPFRANAKRSLVKLLNEQRSNVKQLYTSKAKALSLNLERQGLRTCCLPSPS</sequence>
<accession>A0AAV8SR37</accession>
<proteinExistence type="inferred from homology"/>
<dbReference type="Pfam" id="PF01764">
    <property type="entry name" value="Lipase_3"/>
    <property type="match status" value="1"/>
</dbReference>
<keyword evidence="8" id="KW-0443">Lipid metabolism</keyword>
<feature type="compositionally biased region" description="Polar residues" evidence="9">
    <location>
        <begin position="46"/>
        <end position="64"/>
    </location>
</feature>
<dbReference type="AlphaFoldDB" id="A0AAV8SR37"/>
<dbReference type="SUPFAM" id="SSF53474">
    <property type="entry name" value="alpha/beta-Hydrolases"/>
    <property type="match status" value="1"/>
</dbReference>
<organism evidence="11 12">
    <name type="scientific">Erythroxylum novogranatense</name>
    <dbReference type="NCBI Taxonomy" id="1862640"/>
    <lineage>
        <taxon>Eukaryota</taxon>
        <taxon>Viridiplantae</taxon>
        <taxon>Streptophyta</taxon>
        <taxon>Embryophyta</taxon>
        <taxon>Tracheophyta</taxon>
        <taxon>Spermatophyta</taxon>
        <taxon>Magnoliopsida</taxon>
        <taxon>eudicotyledons</taxon>
        <taxon>Gunneridae</taxon>
        <taxon>Pentapetalae</taxon>
        <taxon>rosids</taxon>
        <taxon>fabids</taxon>
        <taxon>Malpighiales</taxon>
        <taxon>Erythroxylaceae</taxon>
        <taxon>Erythroxylum</taxon>
    </lineage>
</organism>
<evidence type="ECO:0000256" key="9">
    <source>
        <dbReference type="SAM" id="MobiDB-lite"/>
    </source>
</evidence>
<feature type="domain" description="Fungal lipase-type" evidence="10">
    <location>
        <begin position="269"/>
        <end position="417"/>
    </location>
</feature>
<evidence type="ECO:0000313" key="11">
    <source>
        <dbReference type="EMBL" id="KAJ8754395.1"/>
    </source>
</evidence>
<evidence type="ECO:0000256" key="6">
    <source>
        <dbReference type="ARBA" id="ARBA00022946"/>
    </source>
</evidence>
<dbReference type="InterPro" id="IPR029058">
    <property type="entry name" value="AB_hydrolase_fold"/>
</dbReference>
<name>A0AAV8SR37_9ROSI</name>
<dbReference type="GO" id="GO:0016042">
    <property type="term" value="P:lipid catabolic process"/>
    <property type="evidence" value="ECO:0007669"/>
    <property type="project" value="UniProtKB-KW"/>
</dbReference>
<comment type="caution">
    <text evidence="11">The sequence shown here is derived from an EMBL/GenBank/DDBJ whole genome shotgun (WGS) entry which is preliminary data.</text>
</comment>
<dbReference type="Proteomes" id="UP001159364">
    <property type="component" value="Linkage Group LG09"/>
</dbReference>
<keyword evidence="4" id="KW-0934">Plastid</keyword>
<comment type="similarity">
    <text evidence="2">Belongs to the AB hydrolase superfamily. Lipase family.</text>
</comment>
<evidence type="ECO:0000256" key="7">
    <source>
        <dbReference type="ARBA" id="ARBA00022963"/>
    </source>
</evidence>
<protein>
    <recommendedName>
        <fullName evidence="10">Fungal lipase-type domain-containing protein</fullName>
    </recommendedName>
</protein>
<reference evidence="11 12" key="1">
    <citation type="submission" date="2021-09" db="EMBL/GenBank/DDBJ databases">
        <title>Genomic insights and catalytic innovation underlie evolution of tropane alkaloids biosynthesis.</title>
        <authorList>
            <person name="Wang Y.-J."/>
            <person name="Tian T."/>
            <person name="Huang J.-P."/>
            <person name="Huang S.-X."/>
        </authorList>
    </citation>
    <scope>NUCLEOTIDE SEQUENCE [LARGE SCALE GENOMIC DNA]</scope>
    <source>
        <strain evidence="11">KIB-2018</strain>
        <tissue evidence="11">Leaf</tissue>
    </source>
</reference>
<dbReference type="EMBL" id="JAIWQS010000009">
    <property type="protein sequence ID" value="KAJ8754395.1"/>
    <property type="molecule type" value="Genomic_DNA"/>
</dbReference>
<evidence type="ECO:0000256" key="1">
    <source>
        <dbReference type="ARBA" id="ARBA00004229"/>
    </source>
</evidence>
<evidence type="ECO:0000259" key="10">
    <source>
        <dbReference type="Pfam" id="PF01764"/>
    </source>
</evidence>
<evidence type="ECO:0000256" key="2">
    <source>
        <dbReference type="ARBA" id="ARBA00010701"/>
    </source>
</evidence>
<keyword evidence="3" id="KW-0150">Chloroplast</keyword>
<evidence type="ECO:0000256" key="8">
    <source>
        <dbReference type="ARBA" id="ARBA00023098"/>
    </source>
</evidence>
<keyword evidence="7" id="KW-0442">Lipid degradation</keyword>
<dbReference type="InterPro" id="IPR002921">
    <property type="entry name" value="Fungal_lipase-type"/>
</dbReference>
<keyword evidence="5" id="KW-0378">Hydrolase</keyword>
<dbReference type="PANTHER" id="PTHR31403">
    <property type="entry name" value="PHOSPHOLIPASE A1-IBETA2, CHLOROPLASTIC"/>
    <property type="match status" value="1"/>
</dbReference>
<dbReference type="GO" id="GO:0008970">
    <property type="term" value="F:phospholipase A1 activity"/>
    <property type="evidence" value="ECO:0007669"/>
    <property type="project" value="UniProtKB-ARBA"/>
</dbReference>
<dbReference type="GO" id="GO:0047714">
    <property type="term" value="F:galactolipase activity"/>
    <property type="evidence" value="ECO:0007669"/>
    <property type="project" value="UniProtKB-ARBA"/>
</dbReference>
<dbReference type="PANTHER" id="PTHR31403:SF2">
    <property type="entry name" value="PHOSPHOLIPASE A1-IBETA2, CHLOROPLASTIC"/>
    <property type="match status" value="1"/>
</dbReference>
<gene>
    <name evidence="11" type="ORF">K2173_002846</name>
</gene>
<feature type="region of interest" description="Disordered" evidence="9">
    <location>
        <begin position="19"/>
        <end position="97"/>
    </location>
</feature>
<dbReference type="CDD" id="cd00519">
    <property type="entry name" value="Lipase_3"/>
    <property type="match status" value="1"/>
</dbReference>
<keyword evidence="12" id="KW-1185">Reference proteome</keyword>
<dbReference type="Gene3D" id="3.40.50.1820">
    <property type="entry name" value="alpha/beta hydrolase"/>
    <property type="match status" value="1"/>
</dbReference>
<evidence type="ECO:0000256" key="5">
    <source>
        <dbReference type="ARBA" id="ARBA00022801"/>
    </source>
</evidence>